<dbReference type="Proteomes" id="UP000509241">
    <property type="component" value="Chromosome"/>
</dbReference>
<dbReference type="GO" id="GO:0046872">
    <property type="term" value="F:metal ion binding"/>
    <property type="evidence" value="ECO:0007669"/>
    <property type="project" value="UniProtKB-KW"/>
</dbReference>
<keyword evidence="9 12" id="KW-0472">Membrane</keyword>
<evidence type="ECO:0000256" key="3">
    <source>
        <dbReference type="ARBA" id="ARBA00022692"/>
    </source>
</evidence>
<evidence type="ECO:0000256" key="1">
    <source>
        <dbReference type="ARBA" id="ARBA00022475"/>
    </source>
</evidence>
<dbReference type="RefSeq" id="WP_179263818.1">
    <property type="nucleotide sequence ID" value="NZ_CP058601.1"/>
</dbReference>
<evidence type="ECO:0000256" key="6">
    <source>
        <dbReference type="ARBA" id="ARBA00022833"/>
    </source>
</evidence>
<keyword evidence="8 10" id="KW-0482">Metalloprotease</keyword>
<evidence type="ECO:0000256" key="5">
    <source>
        <dbReference type="ARBA" id="ARBA00022801"/>
    </source>
</evidence>
<keyword evidence="15" id="KW-1185">Reference proteome</keyword>
<dbReference type="AlphaFoldDB" id="A0A7D5KKW8"/>
<dbReference type="PANTHER" id="PTHR43221:SF2">
    <property type="entry name" value="PROTEASE HTPX HOMOLOG"/>
    <property type="match status" value="1"/>
</dbReference>
<feature type="region of interest" description="Disordered" evidence="11">
    <location>
        <begin position="236"/>
        <end position="284"/>
    </location>
</feature>
<comment type="cofactor">
    <cofactor evidence="10">
        <name>Zn(2+)</name>
        <dbReference type="ChEBI" id="CHEBI:29105"/>
    </cofactor>
    <text evidence="10">Binds 1 zinc ion per subunit.</text>
</comment>
<evidence type="ECO:0000313" key="15">
    <source>
        <dbReference type="Proteomes" id="UP000509241"/>
    </source>
</evidence>
<dbReference type="KEGG" id="haly:HYG82_19580"/>
<evidence type="ECO:0000256" key="12">
    <source>
        <dbReference type="SAM" id="Phobius"/>
    </source>
</evidence>
<evidence type="ECO:0000256" key="8">
    <source>
        <dbReference type="ARBA" id="ARBA00023049"/>
    </source>
</evidence>
<evidence type="ECO:0000256" key="11">
    <source>
        <dbReference type="SAM" id="MobiDB-lite"/>
    </source>
</evidence>
<evidence type="ECO:0000259" key="13">
    <source>
        <dbReference type="Pfam" id="PF01435"/>
    </source>
</evidence>
<dbReference type="Pfam" id="PF01435">
    <property type="entry name" value="Peptidase_M48"/>
    <property type="match status" value="1"/>
</dbReference>
<comment type="similarity">
    <text evidence="10">Belongs to the peptidase M48 family.</text>
</comment>
<keyword evidence="5 10" id="KW-0378">Hydrolase</keyword>
<keyword evidence="1" id="KW-1003">Cell membrane</keyword>
<accession>A0A7D5KKW8</accession>
<protein>
    <submittedName>
        <fullName evidence="14">M48 family metalloprotease</fullName>
    </submittedName>
</protein>
<evidence type="ECO:0000256" key="2">
    <source>
        <dbReference type="ARBA" id="ARBA00022670"/>
    </source>
</evidence>
<dbReference type="Gene3D" id="3.30.2010.10">
    <property type="entry name" value="Metalloproteases ('zincins'), catalytic domain"/>
    <property type="match status" value="1"/>
</dbReference>
<dbReference type="InterPro" id="IPR050083">
    <property type="entry name" value="HtpX_protease"/>
</dbReference>
<feature type="transmembrane region" description="Helical" evidence="12">
    <location>
        <begin position="55"/>
        <end position="75"/>
    </location>
</feature>
<evidence type="ECO:0000256" key="4">
    <source>
        <dbReference type="ARBA" id="ARBA00022723"/>
    </source>
</evidence>
<evidence type="ECO:0000256" key="10">
    <source>
        <dbReference type="RuleBase" id="RU003983"/>
    </source>
</evidence>
<dbReference type="GO" id="GO:0004222">
    <property type="term" value="F:metalloendopeptidase activity"/>
    <property type="evidence" value="ECO:0007669"/>
    <property type="project" value="InterPro"/>
</dbReference>
<dbReference type="GeneID" id="56035541"/>
<feature type="domain" description="Peptidase M48" evidence="13">
    <location>
        <begin position="99"/>
        <end position="321"/>
    </location>
</feature>
<dbReference type="GO" id="GO:0006508">
    <property type="term" value="P:proteolysis"/>
    <property type="evidence" value="ECO:0007669"/>
    <property type="project" value="UniProtKB-KW"/>
</dbReference>
<evidence type="ECO:0000256" key="9">
    <source>
        <dbReference type="ARBA" id="ARBA00023136"/>
    </source>
</evidence>
<keyword evidence="3 12" id="KW-0812">Transmembrane</keyword>
<dbReference type="InterPro" id="IPR001915">
    <property type="entry name" value="Peptidase_M48"/>
</dbReference>
<keyword evidence="2 10" id="KW-0645">Protease</keyword>
<reference evidence="14 15" key="1">
    <citation type="submission" date="2020-07" db="EMBL/GenBank/DDBJ databases">
        <authorList>
            <person name="Cui H."/>
        </authorList>
    </citation>
    <scope>NUCLEOTIDE SEQUENCE [LARGE SCALE GENOMIC DNA]</scope>
    <source>
        <strain evidence="14 15">YPL8</strain>
    </source>
</reference>
<evidence type="ECO:0000313" key="14">
    <source>
        <dbReference type="EMBL" id="QLG50879.1"/>
    </source>
</evidence>
<dbReference type="EMBL" id="CP058601">
    <property type="protein sequence ID" value="QLG50879.1"/>
    <property type="molecule type" value="Genomic_DNA"/>
</dbReference>
<name>A0A7D5KKW8_9EURY</name>
<dbReference type="OrthoDB" id="28389at2157"/>
<sequence length="324" mass="35028">MRVRTTLALAGRAIAACAIGLGTLVSLGWSSQCSAAPRSATSSSPRPASRSIRERALVVALLLGASLTFVTWAAVRRMVRRSRRRLLRETEPIDPDGTGRVASSASRLAAQFDLPMPELRSHPATTPIACTTARDGKTAVVVSVGLLEAVPDAELEAVFAHEFAHVANGDQRLMTWVLVPLIASEEFYEMMHDEDEFDPRLLPWLVTGRLLTTCSRLGVGLFSRGREFAVDRAAVAATGEPDGSSRPIGRPSPRLASRARSRRLSNDSTRRRRGRRTTCGNMPGSVDALNILPTLDPARDGGGGLLATHPATERRIARLRRLVD</sequence>
<gene>
    <name evidence="14" type="ORF">HYG82_19580</name>
</gene>
<keyword evidence="7 12" id="KW-1133">Transmembrane helix</keyword>
<dbReference type="PANTHER" id="PTHR43221">
    <property type="entry name" value="PROTEASE HTPX"/>
    <property type="match status" value="1"/>
</dbReference>
<evidence type="ECO:0000256" key="7">
    <source>
        <dbReference type="ARBA" id="ARBA00022989"/>
    </source>
</evidence>
<organism evidence="14 15">
    <name type="scientific">Natrinema halophilum</name>
    <dbReference type="NCBI Taxonomy" id="1699371"/>
    <lineage>
        <taxon>Archaea</taxon>
        <taxon>Methanobacteriati</taxon>
        <taxon>Methanobacteriota</taxon>
        <taxon>Stenosarchaea group</taxon>
        <taxon>Halobacteria</taxon>
        <taxon>Halobacteriales</taxon>
        <taxon>Natrialbaceae</taxon>
        <taxon>Natrinema</taxon>
    </lineage>
</organism>
<proteinExistence type="inferred from homology"/>
<keyword evidence="4" id="KW-0479">Metal-binding</keyword>
<keyword evidence="6 10" id="KW-0862">Zinc</keyword>